<organism evidence="4 5">
    <name type="scientific">Klenkia sesuvii</name>
    <dbReference type="NCBI Taxonomy" id="3103137"/>
    <lineage>
        <taxon>Bacteria</taxon>
        <taxon>Bacillati</taxon>
        <taxon>Actinomycetota</taxon>
        <taxon>Actinomycetes</taxon>
        <taxon>Geodermatophilales</taxon>
        <taxon>Geodermatophilaceae</taxon>
        <taxon>Klenkia</taxon>
    </lineage>
</organism>
<dbReference type="GO" id="GO:0016787">
    <property type="term" value="F:hydrolase activity"/>
    <property type="evidence" value="ECO:0007669"/>
    <property type="project" value="UniProtKB-KW"/>
</dbReference>
<evidence type="ECO:0000313" key="5">
    <source>
        <dbReference type="Proteomes" id="UP001361570"/>
    </source>
</evidence>
<comment type="caution">
    <text evidence="4">The sequence shown here is derived from an EMBL/GenBank/DDBJ whole genome shotgun (WGS) entry which is preliminary data.</text>
</comment>
<protein>
    <submittedName>
        <fullName evidence="4">Serine hydrolase</fullName>
    </submittedName>
</protein>
<feature type="signal peptide" evidence="2">
    <location>
        <begin position="1"/>
        <end position="19"/>
    </location>
</feature>
<keyword evidence="5" id="KW-1185">Reference proteome</keyword>
<dbReference type="RefSeq" id="WP_336403388.1">
    <property type="nucleotide sequence ID" value="NZ_JBAPLU010000004.1"/>
</dbReference>
<sequence>MLSAGLVAGLLSVPGPAAAAPGTGSAPTPTASAPPAGAMLPAGAEATDRVGTTAQTDPALAARAAFGAAGAVTVLVTPQDPAQVPGTTADASARSVAGTSAAGDVGSPVPTASLVKLYLAEGVLAAARVAGAPLPAADLQRIEAMLTVSDDAAASELWVAHDGAAVLADVVARYGLTGTAPPTPDPGVWGSTTTTAADLARFLVQLPDVAHPDDADRVLGALHRATPLGADGFDQSFGLLGADLLEREPDVAAKQGWMCCLDGVRHLHSVGLVAGTVVVLLAAFPTEVEWPAARSALDAAAEAATGS</sequence>
<feature type="chain" id="PRO_5047220982" evidence="2">
    <location>
        <begin position="20"/>
        <end position="307"/>
    </location>
</feature>
<feature type="domain" description="Beta-lactamase class A catalytic" evidence="3">
    <location>
        <begin position="136"/>
        <end position="274"/>
    </location>
</feature>
<dbReference type="Proteomes" id="UP001361570">
    <property type="component" value="Unassembled WGS sequence"/>
</dbReference>
<feature type="region of interest" description="Disordered" evidence="1">
    <location>
        <begin position="18"/>
        <end position="41"/>
    </location>
</feature>
<dbReference type="Pfam" id="PF13354">
    <property type="entry name" value="Beta-lactamase2"/>
    <property type="match status" value="1"/>
</dbReference>
<dbReference type="InterPro" id="IPR045155">
    <property type="entry name" value="Beta-lactam_cat"/>
</dbReference>
<dbReference type="EMBL" id="JBAPLU010000004">
    <property type="protein sequence ID" value="MEI4271248.1"/>
    <property type="molecule type" value="Genomic_DNA"/>
</dbReference>
<dbReference type="Gene3D" id="3.40.710.10">
    <property type="entry name" value="DD-peptidase/beta-lactamase superfamily"/>
    <property type="match status" value="1"/>
</dbReference>
<evidence type="ECO:0000259" key="3">
    <source>
        <dbReference type="Pfam" id="PF13354"/>
    </source>
</evidence>
<evidence type="ECO:0000313" key="4">
    <source>
        <dbReference type="EMBL" id="MEI4271248.1"/>
    </source>
</evidence>
<accession>A0ABU8DTW5</accession>
<name>A0ABU8DTW5_9ACTN</name>
<dbReference type="InterPro" id="IPR012338">
    <property type="entry name" value="Beta-lactam/transpept-like"/>
</dbReference>
<dbReference type="SUPFAM" id="SSF56601">
    <property type="entry name" value="beta-lactamase/transpeptidase-like"/>
    <property type="match status" value="1"/>
</dbReference>
<proteinExistence type="predicted"/>
<evidence type="ECO:0000256" key="2">
    <source>
        <dbReference type="SAM" id="SignalP"/>
    </source>
</evidence>
<gene>
    <name evidence="4" type="ORF">TEK04_05895</name>
</gene>
<keyword evidence="2" id="KW-0732">Signal</keyword>
<evidence type="ECO:0000256" key="1">
    <source>
        <dbReference type="SAM" id="MobiDB-lite"/>
    </source>
</evidence>
<reference evidence="4 5" key="1">
    <citation type="submission" date="2024-03" db="EMBL/GenBank/DDBJ databases">
        <title>Draft genome sequence of Klenkia sp. LSe6-5.</title>
        <authorList>
            <person name="Duangmal K."/>
            <person name="Chantavorakit T."/>
        </authorList>
    </citation>
    <scope>NUCLEOTIDE SEQUENCE [LARGE SCALE GENOMIC DNA]</scope>
    <source>
        <strain evidence="4 5">LSe6-5</strain>
    </source>
</reference>
<keyword evidence="4" id="KW-0378">Hydrolase</keyword>